<accession>A0A8G1RH32</accession>
<dbReference type="Proteomes" id="UP000249789">
    <property type="component" value="Unassembled WGS sequence"/>
</dbReference>
<dbReference type="GeneID" id="63857596"/>
<keyword evidence="2" id="KW-1185">Reference proteome</keyword>
<evidence type="ECO:0000313" key="2">
    <source>
        <dbReference type="Proteomes" id="UP000249789"/>
    </source>
</evidence>
<proteinExistence type="predicted"/>
<dbReference type="VEuPathDB" id="FungiDB:BO72DRAFT_279341"/>
<dbReference type="AlphaFoldDB" id="A0A8G1RH32"/>
<evidence type="ECO:0000313" key="1">
    <source>
        <dbReference type="EMBL" id="RAK72282.1"/>
    </source>
</evidence>
<reference evidence="1 2" key="1">
    <citation type="submission" date="2018-02" db="EMBL/GenBank/DDBJ databases">
        <title>The genomes of Aspergillus section Nigri reveals drivers in fungal speciation.</title>
        <authorList>
            <consortium name="DOE Joint Genome Institute"/>
            <person name="Vesth T.C."/>
            <person name="Nybo J."/>
            <person name="Theobald S."/>
            <person name="Brandl J."/>
            <person name="Frisvad J.C."/>
            <person name="Nielsen K.F."/>
            <person name="Lyhne E.K."/>
            <person name="Kogle M.E."/>
            <person name="Kuo A."/>
            <person name="Riley R."/>
            <person name="Clum A."/>
            <person name="Nolan M."/>
            <person name="Lipzen A."/>
            <person name="Salamov A."/>
            <person name="Henrissat B."/>
            <person name="Wiebenga A."/>
            <person name="De vries R.P."/>
            <person name="Grigoriev I.V."/>
            <person name="Mortensen U.H."/>
            <person name="Andersen M.R."/>
            <person name="Baker S.E."/>
        </authorList>
    </citation>
    <scope>NUCLEOTIDE SEQUENCE [LARGE SCALE GENOMIC DNA]</scope>
    <source>
        <strain evidence="1 2">CBS 313.89</strain>
    </source>
</reference>
<protein>
    <submittedName>
        <fullName evidence="1">Uncharacterized protein</fullName>
    </submittedName>
</protein>
<sequence length="126" mass="14271">MHVKVTVTVGSFSVQSKRSAYCIHLVDRSGGRPRVLLQKKWLTLGYRHPPPPPPQPHHRPRYPCLCCIVTVAMIPLLSQDNARYLNPWGLSKTTTTQQCRARVDPLQTSFFRASFRTEKITGQSAT</sequence>
<name>A0A8G1RH32_9EURO</name>
<dbReference type="EMBL" id="KZ824698">
    <property type="protein sequence ID" value="RAK72282.1"/>
    <property type="molecule type" value="Genomic_DNA"/>
</dbReference>
<gene>
    <name evidence="1" type="ORF">BO72DRAFT_279341</name>
</gene>
<dbReference type="RefSeq" id="XP_040796294.1">
    <property type="nucleotide sequence ID" value="XM_040940263.1"/>
</dbReference>
<organism evidence="1 2">
    <name type="scientific">Aspergillus fijiensis CBS 313.89</name>
    <dbReference type="NCBI Taxonomy" id="1448319"/>
    <lineage>
        <taxon>Eukaryota</taxon>
        <taxon>Fungi</taxon>
        <taxon>Dikarya</taxon>
        <taxon>Ascomycota</taxon>
        <taxon>Pezizomycotina</taxon>
        <taxon>Eurotiomycetes</taxon>
        <taxon>Eurotiomycetidae</taxon>
        <taxon>Eurotiales</taxon>
        <taxon>Aspergillaceae</taxon>
        <taxon>Aspergillus</taxon>
    </lineage>
</organism>